<dbReference type="EMBL" id="CP020814">
    <property type="protein sequence ID" value="ARK31481.1"/>
    <property type="molecule type" value="Genomic_DNA"/>
</dbReference>
<evidence type="ECO:0000313" key="3">
    <source>
        <dbReference type="Proteomes" id="UP000193006"/>
    </source>
</evidence>
<proteinExistence type="predicted"/>
<gene>
    <name evidence="2" type="ORF">BkAM31D_17460</name>
</gene>
<keyword evidence="1" id="KW-1133">Transmembrane helix</keyword>
<evidence type="ECO:0000313" key="2">
    <source>
        <dbReference type="EMBL" id="ARK31481.1"/>
    </source>
</evidence>
<keyword evidence="1" id="KW-0472">Membrane</keyword>
<dbReference type="RefSeq" id="WP_257391582.1">
    <property type="nucleotide sequence ID" value="NZ_CP020814.1"/>
</dbReference>
<protein>
    <submittedName>
        <fullName evidence="2">Uncharacterized protein</fullName>
    </submittedName>
</protein>
<dbReference type="Proteomes" id="UP000193006">
    <property type="component" value="Chromosome"/>
</dbReference>
<sequence>MDGDFSQKILLVVTVFLVISFITTRYEDVESDAPQSPLLLF</sequence>
<dbReference type="AlphaFoldDB" id="A0A1X9MII8"/>
<keyword evidence="1" id="KW-0812">Transmembrane</keyword>
<name>A0A1X9MII8_9BACI</name>
<accession>A0A1X9MII8</accession>
<dbReference type="STRING" id="199441.BkAM31D_17460"/>
<keyword evidence="3" id="KW-1185">Reference proteome</keyword>
<feature type="transmembrane region" description="Helical" evidence="1">
    <location>
        <begin position="9"/>
        <end position="26"/>
    </location>
</feature>
<evidence type="ECO:0000256" key="1">
    <source>
        <dbReference type="SAM" id="Phobius"/>
    </source>
</evidence>
<reference evidence="2 3" key="1">
    <citation type="submission" date="2017-04" db="EMBL/GenBank/DDBJ databases">
        <title>Bacillus krulwichiae AM31D Genome sequencing and assembly.</title>
        <authorList>
            <person name="Krulwich T.A."/>
            <person name="Anastor L."/>
            <person name="Ehrlich R."/>
            <person name="Ehrlich G.D."/>
            <person name="Janto B."/>
        </authorList>
    </citation>
    <scope>NUCLEOTIDE SEQUENCE [LARGE SCALE GENOMIC DNA]</scope>
    <source>
        <strain evidence="2 3">AM31D</strain>
    </source>
</reference>
<organism evidence="2 3">
    <name type="scientific">Halalkalibacter krulwichiae</name>
    <dbReference type="NCBI Taxonomy" id="199441"/>
    <lineage>
        <taxon>Bacteria</taxon>
        <taxon>Bacillati</taxon>
        <taxon>Bacillota</taxon>
        <taxon>Bacilli</taxon>
        <taxon>Bacillales</taxon>
        <taxon>Bacillaceae</taxon>
        <taxon>Halalkalibacter</taxon>
    </lineage>
</organism>
<dbReference type="KEGG" id="bkw:BkAM31D_17460"/>